<evidence type="ECO:0000313" key="3">
    <source>
        <dbReference type="Proteomes" id="UP000001555"/>
    </source>
</evidence>
<dbReference type="EMBL" id="ABJB010008163">
    <property type="status" value="NOT_ANNOTATED_CDS"/>
    <property type="molecule type" value="Genomic_DNA"/>
</dbReference>
<dbReference type="PaxDb" id="6945-B7PWQ4"/>
<proteinExistence type="predicted"/>
<evidence type="ECO:0000313" key="1">
    <source>
        <dbReference type="EMBL" id="EEC11026.1"/>
    </source>
</evidence>
<accession>B7PWQ4</accession>
<dbReference type="Proteomes" id="UP000001555">
    <property type="component" value="Unassembled WGS sequence"/>
</dbReference>
<dbReference type="HOGENOM" id="CLU_2075746_0_0_1"/>
<dbReference type="AlphaFoldDB" id="B7PWQ4"/>
<dbReference type="InParanoid" id="B7PWQ4"/>
<protein>
    <submittedName>
        <fullName evidence="1 2">Uncharacterized protein</fullName>
    </submittedName>
</protein>
<keyword evidence="3" id="KW-1185">Reference proteome</keyword>
<evidence type="ECO:0000313" key="2">
    <source>
        <dbReference type="EnsemblMetazoa" id="ISCW007488-PA"/>
    </source>
</evidence>
<name>B7PWQ4_IXOSC</name>
<reference evidence="1 3" key="1">
    <citation type="submission" date="2008-03" db="EMBL/GenBank/DDBJ databases">
        <title>Annotation of Ixodes scapularis.</title>
        <authorList>
            <consortium name="Ixodes scapularis Genome Project Consortium"/>
            <person name="Caler E."/>
            <person name="Hannick L.I."/>
            <person name="Bidwell S."/>
            <person name="Joardar V."/>
            <person name="Thiagarajan M."/>
            <person name="Amedeo P."/>
            <person name="Galinsky K.J."/>
            <person name="Schobel S."/>
            <person name="Inman J."/>
            <person name="Hostetler J."/>
            <person name="Miller J."/>
            <person name="Hammond M."/>
            <person name="Megy K."/>
            <person name="Lawson D."/>
            <person name="Kodira C."/>
            <person name="Sutton G."/>
            <person name="Meyer J."/>
            <person name="Hill C.A."/>
            <person name="Birren B."/>
            <person name="Nene V."/>
            <person name="Collins F."/>
            <person name="Alarcon-Chaidez F."/>
            <person name="Wikel S."/>
            <person name="Strausberg R."/>
        </authorList>
    </citation>
    <scope>NUCLEOTIDE SEQUENCE [LARGE SCALE GENOMIC DNA]</scope>
    <source>
        <strain evidence="3">Wikel</strain>
        <strain evidence="1">Wikel colony</strain>
    </source>
</reference>
<gene>
    <name evidence="1" type="ORF">IscW_ISCW007488</name>
</gene>
<sequence length="118" mass="13601">MPRVAEWSKAYKTFVRLENTIVGSWQREGLKCFFGSEPLPCPILVPIFLPETLSIYVQSRNAASIFCSNIQIYYKHSNIRKVKTALHITKKKQKNLMPTAVLHSKHILWQTLLAVTDE</sequence>
<dbReference type="VEuPathDB" id="VectorBase:ISCI007488"/>
<dbReference type="VEuPathDB" id="VectorBase:ISCW007488"/>
<reference evidence="2" key="2">
    <citation type="submission" date="2020-05" db="UniProtKB">
        <authorList>
            <consortium name="EnsemblMetazoa"/>
        </authorList>
    </citation>
    <scope>IDENTIFICATION</scope>
    <source>
        <strain evidence="2">wikel</strain>
    </source>
</reference>
<dbReference type="EnsemblMetazoa" id="ISCW007488-RA">
    <property type="protein sequence ID" value="ISCW007488-PA"/>
    <property type="gene ID" value="ISCW007488"/>
</dbReference>
<organism>
    <name type="scientific">Ixodes scapularis</name>
    <name type="common">Black-legged tick</name>
    <name type="synonym">Deer tick</name>
    <dbReference type="NCBI Taxonomy" id="6945"/>
    <lineage>
        <taxon>Eukaryota</taxon>
        <taxon>Metazoa</taxon>
        <taxon>Ecdysozoa</taxon>
        <taxon>Arthropoda</taxon>
        <taxon>Chelicerata</taxon>
        <taxon>Arachnida</taxon>
        <taxon>Acari</taxon>
        <taxon>Parasitiformes</taxon>
        <taxon>Ixodida</taxon>
        <taxon>Ixodoidea</taxon>
        <taxon>Ixodidae</taxon>
        <taxon>Ixodinae</taxon>
        <taxon>Ixodes</taxon>
    </lineage>
</organism>
<dbReference type="EMBL" id="DS809800">
    <property type="protein sequence ID" value="EEC11026.1"/>
    <property type="molecule type" value="Genomic_DNA"/>
</dbReference>